<gene>
    <name evidence="1" type="ORF">BV25DRAFT_1920195</name>
</gene>
<keyword evidence="2" id="KW-1185">Reference proteome</keyword>
<protein>
    <submittedName>
        <fullName evidence="1">Cytochrome P450</fullName>
    </submittedName>
</protein>
<evidence type="ECO:0000313" key="1">
    <source>
        <dbReference type="EMBL" id="KAI0057347.1"/>
    </source>
</evidence>
<comment type="caution">
    <text evidence="1">The sequence shown here is derived from an EMBL/GenBank/DDBJ whole genome shotgun (WGS) entry which is preliminary data.</text>
</comment>
<reference evidence="1" key="2">
    <citation type="journal article" date="2022" name="New Phytol.">
        <title>Evolutionary transition to the ectomycorrhizal habit in the genomes of a hyperdiverse lineage of mushroom-forming fungi.</title>
        <authorList>
            <person name="Looney B."/>
            <person name="Miyauchi S."/>
            <person name="Morin E."/>
            <person name="Drula E."/>
            <person name="Courty P.E."/>
            <person name="Kohler A."/>
            <person name="Kuo A."/>
            <person name="LaButti K."/>
            <person name="Pangilinan J."/>
            <person name="Lipzen A."/>
            <person name="Riley R."/>
            <person name="Andreopoulos W."/>
            <person name="He G."/>
            <person name="Johnson J."/>
            <person name="Nolan M."/>
            <person name="Tritt A."/>
            <person name="Barry K.W."/>
            <person name="Grigoriev I.V."/>
            <person name="Nagy L.G."/>
            <person name="Hibbett D."/>
            <person name="Henrissat B."/>
            <person name="Matheny P.B."/>
            <person name="Labbe J."/>
            <person name="Martin F.M."/>
        </authorList>
    </citation>
    <scope>NUCLEOTIDE SEQUENCE</scope>
    <source>
        <strain evidence="1">HHB10654</strain>
    </source>
</reference>
<name>A0ACB8SM99_9AGAM</name>
<sequence>MSTLLVGLFVVLTVWRLVRYLTRPSSLLVDVAGPAKEHWLKGNLHRIFKDGIAYNLELVKKYGGVVKVYGLFGEEQLYVSDPRALHHVVVKEEHVYQEADMFIMGNRLIFGEGLVSTLGEQHKKQRKMLNPVFSLQNMRTMLPAIQPIAIKLRQRLIEQLPIDGGATEINLLPWITLGTFEYITQAGLGYSFDALGSNPDHEYPVAVRSLAPTFLKIMLLRPLIPVVVRNFSLYWRNKIVDWAPIKPLREMRRLVGVMESSCRNILEEKRRELASLDTYKGHGGARTKDKDIMSILLRTNASSTEADRLTESEILGQMNTIVFAGFETTAMATCRILHVLAMRPEVQARLCSEVRRAKLAFKSAHQLPEEQRWQDVELPYDELMALPYLDAIVRETLRVYPPSSLFNRTTTQTATLPLQYPIRSASGAEISSVAVPKGTTVIISILASNHNKAIWGEDASMWKPERWLTPSGERISEATVEDRNGMQGEEGSPGTKAGVKYPGVYSNMMTFLGGSRACIGFKFAEMEMKQVIADLISTMQFSLPSAVDAFGNRKEIYWRMDALQVPVVRSPAGDDRSAQVPLDVRLVNERDFSE</sequence>
<dbReference type="Proteomes" id="UP000814140">
    <property type="component" value="Unassembled WGS sequence"/>
</dbReference>
<evidence type="ECO:0000313" key="2">
    <source>
        <dbReference type="Proteomes" id="UP000814140"/>
    </source>
</evidence>
<accession>A0ACB8SM99</accession>
<organism evidence="1 2">
    <name type="scientific">Artomyces pyxidatus</name>
    <dbReference type="NCBI Taxonomy" id="48021"/>
    <lineage>
        <taxon>Eukaryota</taxon>
        <taxon>Fungi</taxon>
        <taxon>Dikarya</taxon>
        <taxon>Basidiomycota</taxon>
        <taxon>Agaricomycotina</taxon>
        <taxon>Agaricomycetes</taxon>
        <taxon>Russulales</taxon>
        <taxon>Auriscalpiaceae</taxon>
        <taxon>Artomyces</taxon>
    </lineage>
</organism>
<proteinExistence type="predicted"/>
<reference evidence="1" key="1">
    <citation type="submission" date="2021-03" db="EMBL/GenBank/DDBJ databases">
        <authorList>
            <consortium name="DOE Joint Genome Institute"/>
            <person name="Ahrendt S."/>
            <person name="Looney B.P."/>
            <person name="Miyauchi S."/>
            <person name="Morin E."/>
            <person name="Drula E."/>
            <person name="Courty P.E."/>
            <person name="Chicoki N."/>
            <person name="Fauchery L."/>
            <person name="Kohler A."/>
            <person name="Kuo A."/>
            <person name="Labutti K."/>
            <person name="Pangilinan J."/>
            <person name="Lipzen A."/>
            <person name="Riley R."/>
            <person name="Andreopoulos W."/>
            <person name="He G."/>
            <person name="Johnson J."/>
            <person name="Barry K.W."/>
            <person name="Grigoriev I.V."/>
            <person name="Nagy L."/>
            <person name="Hibbett D."/>
            <person name="Henrissat B."/>
            <person name="Matheny P.B."/>
            <person name="Labbe J."/>
            <person name="Martin F."/>
        </authorList>
    </citation>
    <scope>NUCLEOTIDE SEQUENCE</scope>
    <source>
        <strain evidence="1">HHB10654</strain>
    </source>
</reference>
<dbReference type="EMBL" id="MU277248">
    <property type="protein sequence ID" value="KAI0057347.1"/>
    <property type="molecule type" value="Genomic_DNA"/>
</dbReference>